<dbReference type="SUPFAM" id="SSF52833">
    <property type="entry name" value="Thioredoxin-like"/>
    <property type="match status" value="1"/>
</dbReference>
<dbReference type="PROSITE" id="PS51353">
    <property type="entry name" value="ARSC"/>
    <property type="match status" value="1"/>
</dbReference>
<dbReference type="Proteomes" id="UP000290218">
    <property type="component" value="Unassembled WGS sequence"/>
</dbReference>
<dbReference type="Gene3D" id="3.40.30.10">
    <property type="entry name" value="Glutaredoxin"/>
    <property type="match status" value="1"/>
</dbReference>
<dbReference type="PANTHER" id="PTHR30041">
    <property type="entry name" value="ARSENATE REDUCTASE"/>
    <property type="match status" value="1"/>
</dbReference>
<keyword evidence="4" id="KW-1185">Reference proteome</keyword>
<dbReference type="InterPro" id="IPR006660">
    <property type="entry name" value="Arsenate_reductase-like"/>
</dbReference>
<reference evidence="3 4" key="1">
    <citation type="submission" date="2019-01" db="EMBL/GenBank/DDBJ databases">
        <title>Lacunisphaera sp. strain TWA-58.</title>
        <authorList>
            <person name="Chen W.-M."/>
        </authorList>
    </citation>
    <scope>NUCLEOTIDE SEQUENCE [LARGE SCALE GENOMIC DNA]</scope>
    <source>
        <strain evidence="3 4">TWA-58</strain>
    </source>
</reference>
<proteinExistence type="inferred from homology"/>
<dbReference type="InterPro" id="IPR036249">
    <property type="entry name" value="Thioredoxin-like_sf"/>
</dbReference>
<dbReference type="RefSeq" id="WP_129046080.1">
    <property type="nucleotide sequence ID" value="NZ_SDHX01000001.1"/>
</dbReference>
<sequence>MSRLTLYAHPKCTTCEAARAWLTKHGLTYFEKDIRTAPPSVAELKTMLKACEGKLSRISNTSGIEYRAQGLSAKLPAMAEDDALGLLASNGMFVKRPFLIGPKVALAGFKEPAWQAGLLKK</sequence>
<dbReference type="AlphaFoldDB" id="A0A4Q1C7D2"/>
<evidence type="ECO:0000313" key="4">
    <source>
        <dbReference type="Proteomes" id="UP000290218"/>
    </source>
</evidence>
<gene>
    <name evidence="3" type="ORF">ESB00_02140</name>
</gene>
<dbReference type="PANTHER" id="PTHR30041:SF8">
    <property type="entry name" value="PROTEIN YFFB"/>
    <property type="match status" value="1"/>
</dbReference>
<comment type="caution">
    <text evidence="3">The sequence shown here is derived from an EMBL/GenBank/DDBJ whole genome shotgun (WGS) entry which is preliminary data.</text>
</comment>
<dbReference type="OrthoDB" id="9794155at2"/>
<dbReference type="NCBIfam" id="TIGR01617">
    <property type="entry name" value="arsC_related"/>
    <property type="match status" value="1"/>
</dbReference>
<name>A0A4Q1C7D2_9BACT</name>
<evidence type="ECO:0000256" key="1">
    <source>
        <dbReference type="ARBA" id="ARBA00007198"/>
    </source>
</evidence>
<evidence type="ECO:0000256" key="2">
    <source>
        <dbReference type="PROSITE-ProRule" id="PRU01282"/>
    </source>
</evidence>
<dbReference type="EMBL" id="SDHX01000001">
    <property type="protein sequence ID" value="RXK54716.1"/>
    <property type="molecule type" value="Genomic_DNA"/>
</dbReference>
<dbReference type="InterPro" id="IPR006504">
    <property type="entry name" value="Tscrpt_reg_Spx/MgsR"/>
</dbReference>
<evidence type="ECO:0000313" key="3">
    <source>
        <dbReference type="EMBL" id="RXK54716.1"/>
    </source>
</evidence>
<comment type="similarity">
    <text evidence="1 2">Belongs to the ArsC family.</text>
</comment>
<protein>
    <submittedName>
        <fullName evidence="3">Spx/MgsR family RNA polymerase-binding regulatory protein</fullName>
    </submittedName>
</protein>
<dbReference type="Pfam" id="PF03960">
    <property type="entry name" value="ArsC"/>
    <property type="match status" value="1"/>
</dbReference>
<organism evidence="3 4">
    <name type="scientific">Oleiharenicola lentus</name>
    <dbReference type="NCBI Taxonomy" id="2508720"/>
    <lineage>
        <taxon>Bacteria</taxon>
        <taxon>Pseudomonadati</taxon>
        <taxon>Verrucomicrobiota</taxon>
        <taxon>Opitutia</taxon>
        <taxon>Opitutales</taxon>
        <taxon>Opitutaceae</taxon>
        <taxon>Oleiharenicola</taxon>
    </lineage>
</organism>
<accession>A0A4Q1C7D2</accession>